<dbReference type="PANTHER" id="PTHR23051">
    <property type="entry name" value="SOLUTE CARRIER FAMILY 35, MEMBER F5"/>
    <property type="match status" value="1"/>
</dbReference>
<organism evidence="6 7">
    <name type="scientific">Cutaneotrichosporon spelunceum</name>
    <dbReference type="NCBI Taxonomy" id="1672016"/>
    <lineage>
        <taxon>Eukaryota</taxon>
        <taxon>Fungi</taxon>
        <taxon>Dikarya</taxon>
        <taxon>Basidiomycota</taxon>
        <taxon>Agaricomycotina</taxon>
        <taxon>Tremellomycetes</taxon>
        <taxon>Trichosporonales</taxon>
        <taxon>Trichosporonaceae</taxon>
        <taxon>Cutaneotrichosporon</taxon>
    </lineage>
</organism>
<protein>
    <recommendedName>
        <fullName evidence="8">EamA domain-containing protein</fullName>
    </recommendedName>
</protein>
<evidence type="ECO:0008006" key="8">
    <source>
        <dbReference type="Google" id="ProtNLM"/>
    </source>
</evidence>
<feature type="transmembrane region" description="Helical" evidence="5">
    <location>
        <begin position="272"/>
        <end position="295"/>
    </location>
</feature>
<evidence type="ECO:0000313" key="7">
    <source>
        <dbReference type="Proteomes" id="UP001222932"/>
    </source>
</evidence>
<dbReference type="EMBL" id="BTCM01000002">
    <property type="protein sequence ID" value="GMK55483.1"/>
    <property type="molecule type" value="Genomic_DNA"/>
</dbReference>
<feature type="transmembrane region" description="Helical" evidence="5">
    <location>
        <begin position="63"/>
        <end position="84"/>
    </location>
</feature>
<reference evidence="6" key="2">
    <citation type="submission" date="2023-06" db="EMBL/GenBank/DDBJ databases">
        <authorList>
            <person name="Kobayashi Y."/>
            <person name="Kayamori A."/>
            <person name="Aoki K."/>
            <person name="Shiwa Y."/>
            <person name="Fujita N."/>
            <person name="Sugita T."/>
            <person name="Iwasaki W."/>
            <person name="Tanaka N."/>
            <person name="Takashima M."/>
        </authorList>
    </citation>
    <scope>NUCLEOTIDE SEQUENCE</scope>
    <source>
        <strain evidence="6">HIS016</strain>
    </source>
</reference>
<feature type="transmembrane region" description="Helical" evidence="5">
    <location>
        <begin position="26"/>
        <end position="43"/>
    </location>
</feature>
<proteinExistence type="predicted"/>
<feature type="transmembrane region" description="Helical" evidence="5">
    <location>
        <begin position="307"/>
        <end position="329"/>
    </location>
</feature>
<evidence type="ECO:0000256" key="3">
    <source>
        <dbReference type="ARBA" id="ARBA00022989"/>
    </source>
</evidence>
<comment type="subcellular location">
    <subcellularLocation>
        <location evidence="1">Membrane</location>
        <topology evidence="1">Multi-pass membrane protein</topology>
    </subcellularLocation>
</comment>
<dbReference type="Proteomes" id="UP001222932">
    <property type="component" value="Unassembled WGS sequence"/>
</dbReference>
<keyword evidence="7" id="KW-1185">Reference proteome</keyword>
<gene>
    <name evidence="6" type="ORF">CspeluHIS016_0205390</name>
</gene>
<evidence type="ECO:0000313" key="6">
    <source>
        <dbReference type="EMBL" id="GMK55483.1"/>
    </source>
</evidence>
<feature type="transmembrane region" description="Helical" evidence="5">
    <location>
        <begin position="336"/>
        <end position="358"/>
    </location>
</feature>
<dbReference type="AlphaFoldDB" id="A0AAD3TR90"/>
<feature type="transmembrane region" description="Helical" evidence="5">
    <location>
        <begin position="237"/>
        <end position="260"/>
    </location>
</feature>
<sequence length="402" mass="43813">MESDELLSKMPTELGRPTGLFPSTRRYLVGIGLLLCVVLLWTASNFITNDLETGDNAWNKPFLITYLNTSSFAFYLLPVAWRYWRKGRRTEDRGYSPLPQEENGNLSPRSTLSYGAPTSTVQNLEDGTTIADPPLEKLSVRETAEIAAWWSAVWFLANWSLNAALAMASVASVTILSSTTSFFTLTLGRMFGVEDITRAKAFSALASFIGVILVTHSDSTAESATIDASGTNVPTHPIWGDLLSLLSAAWYSIYVILLKVRIGDESRADTQLLLGFAGLFNIIFLTPAFPLLHYTGIETFELPPTRAAWTIIGINMLITLSSDYLYVLAMLKTTPLLVTIGLSLTIPFALVGSLVVPSAHADDITSLTLLGAGLVVASFLVLGWQGWENSNALGLEESEREG</sequence>
<evidence type="ECO:0000256" key="2">
    <source>
        <dbReference type="ARBA" id="ARBA00022692"/>
    </source>
</evidence>
<name>A0AAD3TR90_9TREE</name>
<dbReference type="PANTHER" id="PTHR23051:SF0">
    <property type="entry name" value="SOLUTE CARRIER FAMILY 35 MEMBER F5"/>
    <property type="match status" value="1"/>
</dbReference>
<accession>A0AAD3TR90</accession>
<reference evidence="6" key="1">
    <citation type="journal article" date="2023" name="BMC Genomics">
        <title>Chromosome-level genome assemblies of Cutaneotrichosporon spp. (Trichosporonales, Basidiomycota) reveal imbalanced evolution between nucleotide sequences and chromosome synteny.</title>
        <authorList>
            <person name="Kobayashi Y."/>
            <person name="Kayamori A."/>
            <person name="Aoki K."/>
            <person name="Shiwa Y."/>
            <person name="Matsutani M."/>
            <person name="Fujita N."/>
            <person name="Sugita T."/>
            <person name="Iwasaki W."/>
            <person name="Tanaka N."/>
            <person name="Takashima M."/>
        </authorList>
    </citation>
    <scope>NUCLEOTIDE SEQUENCE</scope>
    <source>
        <strain evidence="6">HIS016</strain>
    </source>
</reference>
<evidence type="ECO:0000256" key="1">
    <source>
        <dbReference type="ARBA" id="ARBA00004141"/>
    </source>
</evidence>
<evidence type="ECO:0000256" key="4">
    <source>
        <dbReference type="ARBA" id="ARBA00023136"/>
    </source>
</evidence>
<feature type="transmembrane region" description="Helical" evidence="5">
    <location>
        <begin position="364"/>
        <end position="384"/>
    </location>
</feature>
<keyword evidence="3 5" id="KW-1133">Transmembrane helix</keyword>
<evidence type="ECO:0000256" key="5">
    <source>
        <dbReference type="SAM" id="Phobius"/>
    </source>
</evidence>
<comment type="caution">
    <text evidence="6">The sequence shown here is derived from an EMBL/GenBank/DDBJ whole genome shotgun (WGS) entry which is preliminary data.</text>
</comment>
<dbReference type="GO" id="GO:0000329">
    <property type="term" value="C:fungal-type vacuole membrane"/>
    <property type="evidence" value="ECO:0007669"/>
    <property type="project" value="TreeGrafter"/>
</dbReference>
<keyword evidence="4 5" id="KW-0472">Membrane</keyword>
<keyword evidence="2 5" id="KW-0812">Transmembrane</keyword>